<proteinExistence type="predicted"/>
<protein>
    <recommendedName>
        <fullName evidence="3">DUF1795 domain-containing protein</fullName>
    </recommendedName>
</protein>
<comment type="caution">
    <text evidence="1">The sequence shown here is derived from an EMBL/GenBank/DDBJ whole genome shotgun (WGS) entry which is preliminary data.</text>
</comment>
<dbReference type="Pfam" id="PF08786">
    <property type="entry name" value="DcrB"/>
    <property type="match status" value="1"/>
</dbReference>
<organism evidence="1 2">
    <name type="scientific">Chitinivorax tropicus</name>
    <dbReference type="NCBI Taxonomy" id="714531"/>
    <lineage>
        <taxon>Bacteria</taxon>
        <taxon>Pseudomonadati</taxon>
        <taxon>Pseudomonadota</taxon>
        <taxon>Betaproteobacteria</taxon>
        <taxon>Chitinivorax</taxon>
    </lineage>
</organism>
<reference evidence="1 2" key="1">
    <citation type="submission" date="2020-08" db="EMBL/GenBank/DDBJ databases">
        <title>Genomic Encyclopedia of Type Strains, Phase IV (KMG-IV): sequencing the most valuable type-strain genomes for metagenomic binning, comparative biology and taxonomic classification.</title>
        <authorList>
            <person name="Goeker M."/>
        </authorList>
    </citation>
    <scope>NUCLEOTIDE SEQUENCE [LARGE SCALE GENOMIC DNA]</scope>
    <source>
        <strain evidence="1 2">DSM 27165</strain>
    </source>
</reference>
<name>A0A840MNJ3_9PROT</name>
<dbReference type="InterPro" id="IPR016123">
    <property type="entry name" value="Mog1/PsbP_a/b/a-sand"/>
</dbReference>
<evidence type="ECO:0000313" key="1">
    <source>
        <dbReference type="EMBL" id="MBB5018567.1"/>
    </source>
</evidence>
<dbReference type="Gene3D" id="3.40.1000.10">
    <property type="entry name" value="Mog1/PsbP, alpha/beta/alpha sandwich"/>
    <property type="match status" value="1"/>
</dbReference>
<dbReference type="RefSeq" id="WP_184038029.1">
    <property type="nucleotide sequence ID" value="NZ_JACHHY010000009.1"/>
</dbReference>
<evidence type="ECO:0000313" key="2">
    <source>
        <dbReference type="Proteomes" id="UP000575898"/>
    </source>
</evidence>
<keyword evidence="2" id="KW-1185">Reference proteome</keyword>
<dbReference type="AlphaFoldDB" id="A0A840MNJ3"/>
<evidence type="ECO:0008006" key="3">
    <source>
        <dbReference type="Google" id="ProtNLM"/>
    </source>
</evidence>
<dbReference type="EMBL" id="JACHHY010000009">
    <property type="protein sequence ID" value="MBB5018567.1"/>
    <property type="molecule type" value="Genomic_DNA"/>
</dbReference>
<accession>A0A840MNJ3</accession>
<gene>
    <name evidence="1" type="ORF">HNQ59_001856</name>
</gene>
<sequence length="151" mass="17019">MNEHDIERYHLHEGSMALPAGFADRTANLFIMPDRTSSAPNLSIARDQMQAGEDLARYVDRQLGIMKAKLTGHRVDRRTPSTLGQDGQAITGEQIDAHYKNGKLTIWQRQAAFSISGPRVLIFSASCPHALDEQFDTLWRAWLDSFVPRPE</sequence>
<dbReference type="SUPFAM" id="SSF55724">
    <property type="entry name" value="Mog1p/PsbP-like"/>
    <property type="match status" value="1"/>
</dbReference>
<dbReference type="InterPro" id="IPR014894">
    <property type="entry name" value="DcrB/EagT6"/>
</dbReference>
<dbReference type="Proteomes" id="UP000575898">
    <property type="component" value="Unassembled WGS sequence"/>
</dbReference>